<dbReference type="GO" id="GO:0052906">
    <property type="term" value="F:tRNA (guanine(37)-N1)-methyltransferase activity"/>
    <property type="evidence" value="ECO:0007669"/>
    <property type="project" value="UniProtKB-UniRule"/>
</dbReference>
<comment type="similarity">
    <text evidence="3 15 17">Belongs to the RNA methyltransferase TrmD family.</text>
</comment>
<evidence type="ECO:0000256" key="5">
    <source>
        <dbReference type="ARBA" id="ARBA00012807"/>
    </source>
</evidence>
<dbReference type="Gene3D" id="3.40.1280.10">
    <property type="match status" value="1"/>
</dbReference>
<accession>A0A933GMJ0</accession>
<dbReference type="NCBIfam" id="NF000648">
    <property type="entry name" value="PRK00026.1"/>
    <property type="match status" value="1"/>
</dbReference>
<reference evidence="19" key="1">
    <citation type="submission" date="2020-07" db="EMBL/GenBank/DDBJ databases">
        <title>Huge and variable diversity of episymbiotic CPR bacteria and DPANN archaea in groundwater ecosystems.</title>
        <authorList>
            <person name="He C.Y."/>
            <person name="Keren R."/>
            <person name="Whittaker M."/>
            <person name="Farag I.F."/>
            <person name="Doudna J."/>
            <person name="Cate J.H.D."/>
            <person name="Banfield J.F."/>
        </authorList>
    </citation>
    <scope>NUCLEOTIDE SEQUENCE</scope>
    <source>
        <strain evidence="19">NC_groundwater_1482_Ag_S-0.65um_47_24</strain>
    </source>
</reference>
<evidence type="ECO:0000313" key="19">
    <source>
        <dbReference type="EMBL" id="MBI4596658.1"/>
    </source>
</evidence>
<sequence>MEFHILSLFTEMFNSVFDSSIIKKARDRKLIEIFLHNIRDYTYDSHRVTDDYPYGGGAGMVLKVEPIARALKNIEEEKGPSYKIMMGPQGNLFNQDKAKELANHTRVIIICGHYEGVDERVRQYFIDEEISIGDYVLSGGEIAAMVVTDTVSRLIPGVLGNSLSIETESFSSNLLDYPQYTRPREYLGLEVPEVLLSGNHAEIRNWRLREAFRKTVENRPDLLGDKKLSPEQEKLLKSVKE</sequence>
<keyword evidence="11 15" id="KW-0819">tRNA processing</keyword>
<comment type="subunit">
    <text evidence="4 15 17">Homodimer.</text>
</comment>
<evidence type="ECO:0000256" key="15">
    <source>
        <dbReference type="HAMAP-Rule" id="MF_00605"/>
    </source>
</evidence>
<proteinExistence type="inferred from homology"/>
<dbReference type="InterPro" id="IPR016009">
    <property type="entry name" value="tRNA_MeTrfase_TRMD/TRM10"/>
</dbReference>
<evidence type="ECO:0000256" key="11">
    <source>
        <dbReference type="ARBA" id="ARBA00022694"/>
    </source>
</evidence>
<dbReference type="PIRSF" id="PIRSF000386">
    <property type="entry name" value="tRNA_mtase"/>
    <property type="match status" value="1"/>
</dbReference>
<evidence type="ECO:0000259" key="18">
    <source>
        <dbReference type="Pfam" id="PF01746"/>
    </source>
</evidence>
<evidence type="ECO:0000313" key="20">
    <source>
        <dbReference type="Proteomes" id="UP000772181"/>
    </source>
</evidence>
<dbReference type="Pfam" id="PF01746">
    <property type="entry name" value="tRNA_m1G_MT"/>
    <property type="match status" value="1"/>
</dbReference>
<dbReference type="EMBL" id="JACQWF010000425">
    <property type="protein sequence ID" value="MBI4596658.1"/>
    <property type="molecule type" value="Genomic_DNA"/>
</dbReference>
<dbReference type="InterPro" id="IPR023148">
    <property type="entry name" value="tRNA_m1G_MeTrfase_C_sf"/>
</dbReference>
<evidence type="ECO:0000256" key="14">
    <source>
        <dbReference type="ARBA" id="ARBA00047783"/>
    </source>
</evidence>
<dbReference type="Gene3D" id="1.10.1270.20">
    <property type="entry name" value="tRNA(m1g37)methyltransferase, domain 2"/>
    <property type="match status" value="1"/>
</dbReference>
<dbReference type="Proteomes" id="UP000772181">
    <property type="component" value="Unassembled WGS sequence"/>
</dbReference>
<evidence type="ECO:0000256" key="16">
    <source>
        <dbReference type="PIRSR" id="PIRSR000386-1"/>
    </source>
</evidence>
<dbReference type="EC" id="2.1.1.228" evidence="5 15"/>
<dbReference type="FunFam" id="3.40.1280.10:FF:000001">
    <property type="entry name" value="tRNA (guanine-N(1)-)-methyltransferase"/>
    <property type="match status" value="1"/>
</dbReference>
<protein>
    <recommendedName>
        <fullName evidence="6 15">tRNA (guanine-N(1)-)-methyltransferase</fullName>
        <ecNumber evidence="5 15">2.1.1.228</ecNumber>
    </recommendedName>
    <alternativeName>
        <fullName evidence="12 15">M1G-methyltransferase</fullName>
    </alternativeName>
    <alternativeName>
        <fullName evidence="13 15">tRNA [GM37] methyltransferase</fullName>
    </alternativeName>
</protein>
<evidence type="ECO:0000256" key="8">
    <source>
        <dbReference type="ARBA" id="ARBA00022603"/>
    </source>
</evidence>
<keyword evidence="9 15" id="KW-0808">Transferase</keyword>
<comment type="subcellular location">
    <subcellularLocation>
        <location evidence="2 15 17">Cytoplasm</location>
    </subcellularLocation>
</comment>
<feature type="domain" description="tRNA methyltransferase TRMD/TRM10-type" evidence="18">
    <location>
        <begin position="1"/>
        <end position="223"/>
    </location>
</feature>
<gene>
    <name evidence="15 19" type="primary">trmD</name>
    <name evidence="19" type="ORF">HY730_09860</name>
</gene>
<comment type="function">
    <text evidence="1 15 17">Specifically methylates guanosine-37 in various tRNAs.</text>
</comment>
<evidence type="ECO:0000256" key="4">
    <source>
        <dbReference type="ARBA" id="ARBA00011738"/>
    </source>
</evidence>
<name>A0A933GMJ0_UNCTE</name>
<evidence type="ECO:0000256" key="17">
    <source>
        <dbReference type="RuleBase" id="RU003464"/>
    </source>
</evidence>
<evidence type="ECO:0000256" key="9">
    <source>
        <dbReference type="ARBA" id="ARBA00022679"/>
    </source>
</evidence>
<comment type="caution">
    <text evidence="19">The sequence shown here is derived from an EMBL/GenBank/DDBJ whole genome shotgun (WGS) entry which is preliminary data.</text>
</comment>
<evidence type="ECO:0000256" key="2">
    <source>
        <dbReference type="ARBA" id="ARBA00004496"/>
    </source>
</evidence>
<keyword evidence="7 15" id="KW-0963">Cytoplasm</keyword>
<evidence type="ECO:0000256" key="12">
    <source>
        <dbReference type="ARBA" id="ARBA00029736"/>
    </source>
</evidence>
<dbReference type="HAMAP" id="MF_00605">
    <property type="entry name" value="TrmD"/>
    <property type="match status" value="1"/>
</dbReference>
<evidence type="ECO:0000256" key="13">
    <source>
        <dbReference type="ARBA" id="ARBA00033392"/>
    </source>
</evidence>
<feature type="binding site" evidence="15 16">
    <location>
        <begin position="132"/>
        <end position="137"/>
    </location>
    <ligand>
        <name>S-adenosyl-L-methionine</name>
        <dbReference type="ChEBI" id="CHEBI:59789"/>
    </ligand>
</feature>
<dbReference type="PANTHER" id="PTHR46417">
    <property type="entry name" value="TRNA (GUANINE-N(1)-)-METHYLTRANSFERASE"/>
    <property type="match status" value="1"/>
</dbReference>
<comment type="catalytic activity">
    <reaction evidence="14 15 17">
        <text>guanosine(37) in tRNA + S-adenosyl-L-methionine = N(1)-methylguanosine(37) in tRNA + S-adenosyl-L-homocysteine + H(+)</text>
        <dbReference type="Rhea" id="RHEA:36899"/>
        <dbReference type="Rhea" id="RHEA-COMP:10145"/>
        <dbReference type="Rhea" id="RHEA-COMP:10147"/>
        <dbReference type="ChEBI" id="CHEBI:15378"/>
        <dbReference type="ChEBI" id="CHEBI:57856"/>
        <dbReference type="ChEBI" id="CHEBI:59789"/>
        <dbReference type="ChEBI" id="CHEBI:73542"/>
        <dbReference type="ChEBI" id="CHEBI:74269"/>
        <dbReference type="EC" id="2.1.1.228"/>
    </reaction>
</comment>
<evidence type="ECO:0000256" key="7">
    <source>
        <dbReference type="ARBA" id="ARBA00022490"/>
    </source>
</evidence>
<dbReference type="GO" id="GO:0005829">
    <property type="term" value="C:cytosol"/>
    <property type="evidence" value="ECO:0007669"/>
    <property type="project" value="TreeGrafter"/>
</dbReference>
<dbReference type="AlphaFoldDB" id="A0A933GMJ0"/>
<dbReference type="NCBIfam" id="TIGR00088">
    <property type="entry name" value="trmD"/>
    <property type="match status" value="1"/>
</dbReference>
<evidence type="ECO:0000256" key="6">
    <source>
        <dbReference type="ARBA" id="ARBA00014679"/>
    </source>
</evidence>
<dbReference type="SUPFAM" id="SSF75217">
    <property type="entry name" value="alpha/beta knot"/>
    <property type="match status" value="1"/>
</dbReference>
<evidence type="ECO:0000256" key="3">
    <source>
        <dbReference type="ARBA" id="ARBA00007630"/>
    </source>
</evidence>
<dbReference type="InterPro" id="IPR029026">
    <property type="entry name" value="tRNA_m1G_MTases_N"/>
</dbReference>
<dbReference type="InterPro" id="IPR002649">
    <property type="entry name" value="tRNA_m1G_MeTrfase_TrmD"/>
</dbReference>
<dbReference type="InterPro" id="IPR029028">
    <property type="entry name" value="Alpha/beta_knot_MTases"/>
</dbReference>
<dbReference type="FunFam" id="1.10.1270.20:FF:000001">
    <property type="entry name" value="tRNA (guanine-N(1)-)-methyltransferase"/>
    <property type="match status" value="1"/>
</dbReference>
<organism evidence="19 20">
    <name type="scientific">Tectimicrobiota bacterium</name>
    <dbReference type="NCBI Taxonomy" id="2528274"/>
    <lineage>
        <taxon>Bacteria</taxon>
        <taxon>Pseudomonadati</taxon>
        <taxon>Nitrospinota/Tectimicrobiota group</taxon>
        <taxon>Candidatus Tectimicrobiota</taxon>
    </lineage>
</organism>
<dbReference type="GO" id="GO:0002939">
    <property type="term" value="P:tRNA N1-guanine methylation"/>
    <property type="evidence" value="ECO:0007669"/>
    <property type="project" value="TreeGrafter"/>
</dbReference>
<dbReference type="PANTHER" id="PTHR46417:SF1">
    <property type="entry name" value="TRNA (GUANINE-N(1)-)-METHYLTRANSFERASE"/>
    <property type="match status" value="1"/>
</dbReference>
<evidence type="ECO:0000256" key="1">
    <source>
        <dbReference type="ARBA" id="ARBA00002634"/>
    </source>
</evidence>
<dbReference type="CDD" id="cd18080">
    <property type="entry name" value="TrmD-like"/>
    <property type="match status" value="1"/>
</dbReference>
<keyword evidence="10 15" id="KW-0949">S-adenosyl-L-methionine</keyword>
<evidence type="ECO:0000256" key="10">
    <source>
        <dbReference type="ARBA" id="ARBA00022691"/>
    </source>
</evidence>
<keyword evidence="8 15" id="KW-0489">Methyltransferase</keyword>
<feature type="binding site" evidence="15 16">
    <location>
        <position position="112"/>
    </location>
    <ligand>
        <name>S-adenosyl-L-methionine</name>
        <dbReference type="ChEBI" id="CHEBI:59789"/>
    </ligand>
</feature>